<protein>
    <submittedName>
        <fullName evidence="1">Uncharacterized protein</fullName>
    </submittedName>
</protein>
<dbReference type="AlphaFoldDB" id="A0A4Y2TVE9"/>
<reference evidence="1 2" key="1">
    <citation type="journal article" date="2019" name="Sci. Rep.">
        <title>Orb-weaving spider Araneus ventricosus genome elucidates the spidroin gene catalogue.</title>
        <authorList>
            <person name="Kono N."/>
            <person name="Nakamura H."/>
            <person name="Ohtoshi R."/>
            <person name="Moran D.A.P."/>
            <person name="Shinohara A."/>
            <person name="Yoshida Y."/>
            <person name="Fujiwara M."/>
            <person name="Mori M."/>
            <person name="Tomita M."/>
            <person name="Arakawa K."/>
        </authorList>
    </citation>
    <scope>NUCLEOTIDE SEQUENCE [LARGE SCALE GENOMIC DNA]</scope>
</reference>
<dbReference type="Proteomes" id="UP000499080">
    <property type="component" value="Unassembled WGS sequence"/>
</dbReference>
<gene>
    <name evidence="1" type="ORF">AVEN_55087_1</name>
</gene>
<comment type="caution">
    <text evidence="1">The sequence shown here is derived from an EMBL/GenBank/DDBJ whole genome shotgun (WGS) entry which is preliminary data.</text>
</comment>
<sequence>MLIKTFKLNQDQLEAEQEHRTGIRALLTHKDSPYLAQAGVYPPARSPRKLALLHATLNWYLCKKGNFTRRVFSSVVKNFKVKKYSIPTYKFEEWNKHALP</sequence>
<accession>A0A4Y2TVE9</accession>
<organism evidence="1 2">
    <name type="scientific">Araneus ventricosus</name>
    <name type="common">Orbweaver spider</name>
    <name type="synonym">Epeira ventricosa</name>
    <dbReference type="NCBI Taxonomy" id="182803"/>
    <lineage>
        <taxon>Eukaryota</taxon>
        <taxon>Metazoa</taxon>
        <taxon>Ecdysozoa</taxon>
        <taxon>Arthropoda</taxon>
        <taxon>Chelicerata</taxon>
        <taxon>Arachnida</taxon>
        <taxon>Araneae</taxon>
        <taxon>Araneomorphae</taxon>
        <taxon>Entelegynae</taxon>
        <taxon>Araneoidea</taxon>
        <taxon>Araneidae</taxon>
        <taxon>Araneus</taxon>
    </lineage>
</organism>
<name>A0A4Y2TVE9_ARAVE</name>
<evidence type="ECO:0000313" key="1">
    <source>
        <dbReference type="EMBL" id="GBO03377.1"/>
    </source>
</evidence>
<keyword evidence="2" id="KW-1185">Reference proteome</keyword>
<evidence type="ECO:0000313" key="2">
    <source>
        <dbReference type="Proteomes" id="UP000499080"/>
    </source>
</evidence>
<dbReference type="EMBL" id="BGPR01030693">
    <property type="protein sequence ID" value="GBO03377.1"/>
    <property type="molecule type" value="Genomic_DNA"/>
</dbReference>
<proteinExistence type="predicted"/>